<evidence type="ECO:0000313" key="2">
    <source>
        <dbReference type="EMBL" id="CAG8851991.1"/>
    </source>
</evidence>
<sequence>IKHAFIQEIIMTRSITEIKKLTKDYKEKHDFMIYLLHKINKKVYKHIWISRCKETSEGQEEELSKKDSRGDKENNENNGIVESLKEEDNNKKMKIEAKMNL</sequence>
<gene>
    <name evidence="2" type="ORF">GMARGA_LOCUS41017</name>
</gene>
<name>A0ABN7XAD2_GIGMA</name>
<protein>
    <submittedName>
        <fullName evidence="2">6538_t:CDS:1</fullName>
    </submittedName>
</protein>
<proteinExistence type="predicted"/>
<keyword evidence="3" id="KW-1185">Reference proteome</keyword>
<feature type="compositionally biased region" description="Basic and acidic residues" evidence="1">
    <location>
        <begin position="54"/>
        <end position="75"/>
    </location>
</feature>
<reference evidence="2 3" key="1">
    <citation type="submission" date="2021-06" db="EMBL/GenBank/DDBJ databases">
        <authorList>
            <person name="Kallberg Y."/>
            <person name="Tangrot J."/>
            <person name="Rosling A."/>
        </authorList>
    </citation>
    <scope>NUCLEOTIDE SEQUENCE [LARGE SCALE GENOMIC DNA]</scope>
    <source>
        <strain evidence="2 3">120-4 pot B 10/14</strain>
    </source>
</reference>
<evidence type="ECO:0000256" key="1">
    <source>
        <dbReference type="SAM" id="MobiDB-lite"/>
    </source>
</evidence>
<feature type="non-terminal residue" evidence="2">
    <location>
        <position position="1"/>
    </location>
</feature>
<evidence type="ECO:0000313" key="3">
    <source>
        <dbReference type="Proteomes" id="UP000789901"/>
    </source>
</evidence>
<dbReference type="EMBL" id="CAJVQB010109078">
    <property type="protein sequence ID" value="CAG8851991.1"/>
    <property type="molecule type" value="Genomic_DNA"/>
</dbReference>
<organism evidence="2 3">
    <name type="scientific">Gigaspora margarita</name>
    <dbReference type="NCBI Taxonomy" id="4874"/>
    <lineage>
        <taxon>Eukaryota</taxon>
        <taxon>Fungi</taxon>
        <taxon>Fungi incertae sedis</taxon>
        <taxon>Mucoromycota</taxon>
        <taxon>Glomeromycotina</taxon>
        <taxon>Glomeromycetes</taxon>
        <taxon>Diversisporales</taxon>
        <taxon>Gigasporaceae</taxon>
        <taxon>Gigaspora</taxon>
    </lineage>
</organism>
<accession>A0ABN7XAD2</accession>
<comment type="caution">
    <text evidence="2">The sequence shown here is derived from an EMBL/GenBank/DDBJ whole genome shotgun (WGS) entry which is preliminary data.</text>
</comment>
<feature type="region of interest" description="Disordered" evidence="1">
    <location>
        <begin position="54"/>
        <end position="101"/>
    </location>
</feature>
<feature type="non-terminal residue" evidence="2">
    <location>
        <position position="101"/>
    </location>
</feature>
<dbReference type="Proteomes" id="UP000789901">
    <property type="component" value="Unassembled WGS sequence"/>
</dbReference>
<feature type="compositionally biased region" description="Basic and acidic residues" evidence="1">
    <location>
        <begin position="83"/>
        <end position="101"/>
    </location>
</feature>